<accession>A0ACC0GIL6</accession>
<organism evidence="1 2">
    <name type="scientific">Camellia lanceoleosa</name>
    <dbReference type="NCBI Taxonomy" id="1840588"/>
    <lineage>
        <taxon>Eukaryota</taxon>
        <taxon>Viridiplantae</taxon>
        <taxon>Streptophyta</taxon>
        <taxon>Embryophyta</taxon>
        <taxon>Tracheophyta</taxon>
        <taxon>Spermatophyta</taxon>
        <taxon>Magnoliopsida</taxon>
        <taxon>eudicotyledons</taxon>
        <taxon>Gunneridae</taxon>
        <taxon>Pentapetalae</taxon>
        <taxon>asterids</taxon>
        <taxon>Ericales</taxon>
        <taxon>Theaceae</taxon>
        <taxon>Camellia</taxon>
    </lineage>
</organism>
<reference evidence="1 2" key="1">
    <citation type="journal article" date="2022" name="Plant J.">
        <title>Chromosome-level genome of Camellia lanceoleosa provides a valuable resource for understanding genome evolution and self-incompatibility.</title>
        <authorList>
            <person name="Gong W."/>
            <person name="Xiao S."/>
            <person name="Wang L."/>
            <person name="Liao Z."/>
            <person name="Chang Y."/>
            <person name="Mo W."/>
            <person name="Hu G."/>
            <person name="Li W."/>
            <person name="Zhao G."/>
            <person name="Zhu H."/>
            <person name="Hu X."/>
            <person name="Ji K."/>
            <person name="Xiang X."/>
            <person name="Song Q."/>
            <person name="Yuan D."/>
            <person name="Jin S."/>
            <person name="Zhang L."/>
        </authorList>
    </citation>
    <scope>NUCLEOTIDE SEQUENCE [LARGE SCALE GENOMIC DNA]</scope>
    <source>
        <strain evidence="1">SQ_2022a</strain>
    </source>
</reference>
<sequence length="399" mass="45686">MSSLSRLIHRTFATSFSSSTPPQLNPNAVRSLSNDLYKERNLKKLVEKFKKSSESDRFRTKTGVYESTVRRLASAKRFRWIEEILEDQKKYRDISKEGFAVRLISLYGKSGMFDQASKVFDEMPDYKCDRTVKSFNALLGACVNSRKFDKVDGFFRELPETLAVKPDVVSYNTVIKAFCEMGSLDSAVSMVDEMEKNGLEPDLITFNTLLDAFYGNDRFSDGEKIWARMEKKSLVPDIRSYNAKLVGLVSEKKMLEAVELVREFEAEGLKPDVFSYNALIKGFCEDGNLEEVKRWYGELEKSECVRDRATYGTLLPFLCEKGDLDWAFKLCKDIFERRSLVVNGPVLQLVVDGLVKESKIEEAKKLVQMGKSNNYSRYKLQLPSDKCLDDYGTSQNRNS</sequence>
<keyword evidence="2" id="KW-1185">Reference proteome</keyword>
<dbReference type="EMBL" id="CM045765">
    <property type="protein sequence ID" value="KAI7999261.1"/>
    <property type="molecule type" value="Genomic_DNA"/>
</dbReference>
<evidence type="ECO:0000313" key="1">
    <source>
        <dbReference type="EMBL" id="KAI7999261.1"/>
    </source>
</evidence>
<gene>
    <name evidence="1" type="ORF">LOK49_LG09G01733</name>
</gene>
<dbReference type="Proteomes" id="UP001060215">
    <property type="component" value="Chromosome 8"/>
</dbReference>
<comment type="caution">
    <text evidence="1">The sequence shown here is derived from an EMBL/GenBank/DDBJ whole genome shotgun (WGS) entry which is preliminary data.</text>
</comment>
<proteinExistence type="predicted"/>
<evidence type="ECO:0000313" key="2">
    <source>
        <dbReference type="Proteomes" id="UP001060215"/>
    </source>
</evidence>
<protein>
    <submittedName>
        <fullName evidence="1">Pentatricopeptide repeat-containing protein</fullName>
    </submittedName>
</protein>
<name>A0ACC0GIL6_9ERIC</name>